<reference evidence="5" key="2">
    <citation type="submission" date="2025-08" db="UniProtKB">
        <authorList>
            <consortium name="Ensembl"/>
        </authorList>
    </citation>
    <scope>IDENTIFICATION</scope>
</reference>
<dbReference type="GO" id="GO:0048026">
    <property type="term" value="P:positive regulation of mRNA splicing, via spliceosome"/>
    <property type="evidence" value="ECO:0000318"/>
    <property type="project" value="GO_Central"/>
</dbReference>
<dbReference type="Bgee" id="ENSMODG00000015264">
    <property type="expression patterns" value="Expressed in central nervous system and 4 other cell types or tissues"/>
</dbReference>
<reference evidence="5" key="3">
    <citation type="submission" date="2025-09" db="UniProtKB">
        <authorList>
            <consortium name="Ensembl"/>
        </authorList>
    </citation>
    <scope>IDENTIFICATION</scope>
</reference>
<dbReference type="InterPro" id="IPR000504">
    <property type="entry name" value="RRM_dom"/>
</dbReference>
<dbReference type="SMART" id="SM00360">
    <property type="entry name" value="RRM"/>
    <property type="match status" value="1"/>
</dbReference>
<dbReference type="STRING" id="13616.ENSMODP00000019066"/>
<dbReference type="GO" id="GO:0003723">
    <property type="term" value="F:RNA binding"/>
    <property type="evidence" value="ECO:0000318"/>
    <property type="project" value="GO_Central"/>
</dbReference>
<name>F6U355_MONDO</name>
<evidence type="ECO:0000313" key="6">
    <source>
        <dbReference type="Proteomes" id="UP000002280"/>
    </source>
</evidence>
<dbReference type="Ensembl" id="ENSMODT00000019410.3">
    <property type="protein sequence ID" value="ENSMODP00000019066.3"/>
    <property type="gene ID" value="ENSMODG00000015264.3"/>
</dbReference>
<keyword evidence="6" id="KW-1185">Reference proteome</keyword>
<dbReference type="eggNOG" id="KOG0118">
    <property type="taxonomic scope" value="Eukaryota"/>
</dbReference>
<proteinExistence type="predicted"/>
<dbReference type="AlphaFoldDB" id="F6U355"/>
<feature type="region of interest" description="Disordered" evidence="3">
    <location>
        <begin position="121"/>
        <end position="167"/>
    </location>
</feature>
<dbReference type="InterPro" id="IPR035979">
    <property type="entry name" value="RBD_domain_sf"/>
</dbReference>
<evidence type="ECO:0000259" key="4">
    <source>
        <dbReference type="PROSITE" id="PS50102"/>
    </source>
</evidence>
<keyword evidence="1 2" id="KW-0694">RNA-binding</keyword>
<dbReference type="Pfam" id="PF00076">
    <property type="entry name" value="RRM_1"/>
    <property type="match status" value="1"/>
</dbReference>
<feature type="compositionally biased region" description="Basic residues" evidence="3">
    <location>
        <begin position="151"/>
        <end position="167"/>
    </location>
</feature>
<feature type="domain" description="RRM" evidence="4">
    <location>
        <begin position="7"/>
        <end position="71"/>
    </location>
</feature>
<dbReference type="PROSITE" id="PS50102">
    <property type="entry name" value="RRM"/>
    <property type="match status" value="1"/>
</dbReference>
<evidence type="ECO:0000256" key="2">
    <source>
        <dbReference type="PROSITE-ProRule" id="PRU00176"/>
    </source>
</evidence>
<accession>F6U355</accession>
<evidence type="ECO:0000256" key="1">
    <source>
        <dbReference type="ARBA" id="ARBA00022884"/>
    </source>
</evidence>
<dbReference type="Proteomes" id="UP000002280">
    <property type="component" value="Chromosome X"/>
</dbReference>
<dbReference type="HOGENOM" id="CLU_050438_3_0_1"/>
<dbReference type="Gene3D" id="3.30.70.330">
    <property type="match status" value="1"/>
</dbReference>
<dbReference type="PANTHER" id="PTHR48034">
    <property type="entry name" value="TRANSFORMER-2 SEX-DETERMINING PROTEIN-RELATED"/>
    <property type="match status" value="1"/>
</dbReference>
<protein>
    <recommendedName>
        <fullName evidence="4">RRM domain-containing protein</fullName>
    </recommendedName>
</protein>
<dbReference type="InterPro" id="IPR012677">
    <property type="entry name" value="Nucleotide-bd_a/b_plait_sf"/>
</dbReference>
<evidence type="ECO:0000313" key="5">
    <source>
        <dbReference type="Ensembl" id="ENSMODP00000019066.3"/>
    </source>
</evidence>
<dbReference type="InParanoid" id="F6U355"/>
<reference evidence="5 6" key="1">
    <citation type="journal article" date="2007" name="Nature">
        <title>Genome of the marsupial Monodelphis domestica reveals innovation in non-coding sequences.</title>
        <authorList>
            <person name="Mikkelsen T.S."/>
            <person name="Wakefield M.J."/>
            <person name="Aken B."/>
            <person name="Amemiya C.T."/>
            <person name="Chang J.L."/>
            <person name="Duke S."/>
            <person name="Garber M."/>
            <person name="Gentles A.J."/>
            <person name="Goodstadt L."/>
            <person name="Heger A."/>
            <person name="Jurka J."/>
            <person name="Kamal M."/>
            <person name="Mauceli E."/>
            <person name="Searle S.M."/>
            <person name="Sharpe T."/>
            <person name="Baker M.L."/>
            <person name="Batzer M.A."/>
            <person name="Benos P.V."/>
            <person name="Belov K."/>
            <person name="Clamp M."/>
            <person name="Cook A."/>
            <person name="Cuff J."/>
            <person name="Das R."/>
            <person name="Davidow L."/>
            <person name="Deakin J.E."/>
            <person name="Fazzari M.J."/>
            <person name="Glass J.L."/>
            <person name="Grabherr M."/>
            <person name="Greally J.M."/>
            <person name="Gu W."/>
            <person name="Hore T.A."/>
            <person name="Huttley G.A."/>
            <person name="Kleber M."/>
            <person name="Jirtle R.L."/>
            <person name="Koina E."/>
            <person name="Lee J.T."/>
            <person name="Mahony S."/>
            <person name="Marra M.A."/>
            <person name="Miller R.D."/>
            <person name="Nicholls R.D."/>
            <person name="Oda M."/>
            <person name="Papenfuss A.T."/>
            <person name="Parra Z.E."/>
            <person name="Pollock D.D."/>
            <person name="Ray D.A."/>
            <person name="Schein J.E."/>
            <person name="Speed T.P."/>
            <person name="Thompson K."/>
            <person name="VandeBerg J.L."/>
            <person name="Wade C.M."/>
            <person name="Walker J.A."/>
            <person name="Waters P.D."/>
            <person name="Webber C."/>
            <person name="Weidman J.R."/>
            <person name="Xie X."/>
            <person name="Zody M.C."/>
            <person name="Baldwin J."/>
            <person name="Abdouelleil A."/>
            <person name="Abdulkadir J."/>
            <person name="Abebe A."/>
            <person name="Abera B."/>
            <person name="Abreu J."/>
            <person name="Acer S.C."/>
            <person name="Aftuck L."/>
            <person name="Alexander A."/>
            <person name="An P."/>
            <person name="Anderson E."/>
            <person name="Anderson S."/>
            <person name="Arachi H."/>
            <person name="Azer M."/>
            <person name="Bachantsang P."/>
            <person name="Barry A."/>
            <person name="Bayul T."/>
            <person name="Berlin A."/>
            <person name="Bessette D."/>
            <person name="Bloom T."/>
            <person name="Bloom T."/>
            <person name="Boguslavskiy L."/>
            <person name="Bonnet C."/>
            <person name="Boukhgalter B."/>
            <person name="Bourzgui I."/>
            <person name="Brown A."/>
            <person name="Cahill P."/>
            <person name="Channer S."/>
            <person name="Cheshatsang Y."/>
            <person name="Chuda L."/>
            <person name="Citroen M."/>
            <person name="Collymore A."/>
            <person name="Cooke P."/>
            <person name="Costello M."/>
            <person name="D'Aco K."/>
            <person name="Daza R."/>
            <person name="De Haan G."/>
            <person name="DeGray S."/>
            <person name="DeMaso C."/>
            <person name="Dhargay N."/>
            <person name="Dooley K."/>
            <person name="Dooley E."/>
            <person name="Doricent M."/>
            <person name="Dorje P."/>
            <person name="Dorjee K."/>
            <person name="Dupes A."/>
            <person name="Elong R."/>
            <person name="Falk J."/>
            <person name="Farina A."/>
            <person name="Faro S."/>
            <person name="Ferguson D."/>
            <person name="Fisher S."/>
            <person name="Foley C.D."/>
            <person name="Franke A."/>
            <person name="Friedrich D."/>
            <person name="Gadbois L."/>
            <person name="Gearin G."/>
            <person name="Gearin C.R."/>
            <person name="Giannoukos G."/>
            <person name="Goode T."/>
            <person name="Graham J."/>
            <person name="Grandbois E."/>
            <person name="Grewal S."/>
            <person name="Gyaltsen K."/>
            <person name="Hafez N."/>
            <person name="Hagos B."/>
            <person name="Hall J."/>
            <person name="Henson C."/>
            <person name="Hollinger A."/>
            <person name="Honan T."/>
            <person name="Huard M.D."/>
            <person name="Hughes L."/>
            <person name="Hurhula B."/>
            <person name="Husby M.E."/>
            <person name="Kamat A."/>
            <person name="Kanga B."/>
            <person name="Kashin S."/>
            <person name="Khazanovich D."/>
            <person name="Kisner P."/>
            <person name="Lance K."/>
            <person name="Lara M."/>
            <person name="Lee W."/>
            <person name="Lennon N."/>
            <person name="Letendre F."/>
            <person name="LeVine R."/>
            <person name="Lipovsky A."/>
            <person name="Liu X."/>
            <person name="Liu J."/>
            <person name="Liu S."/>
            <person name="Lokyitsang T."/>
            <person name="Lokyitsang Y."/>
            <person name="Lubonja R."/>
            <person name="Lui A."/>
            <person name="MacDonald P."/>
            <person name="Magnisalis V."/>
            <person name="Maru K."/>
            <person name="Matthews C."/>
            <person name="McCusker W."/>
            <person name="McDonough S."/>
            <person name="Mehta T."/>
            <person name="Meldrim J."/>
            <person name="Meneus L."/>
            <person name="Mihai O."/>
            <person name="Mihalev A."/>
            <person name="Mihova T."/>
            <person name="Mittelman R."/>
            <person name="Mlenga V."/>
            <person name="Montmayeur A."/>
            <person name="Mulrain L."/>
            <person name="Navidi A."/>
            <person name="Naylor J."/>
            <person name="Negash T."/>
            <person name="Nguyen T."/>
            <person name="Nguyen N."/>
            <person name="Nicol R."/>
            <person name="Norbu C."/>
            <person name="Norbu N."/>
            <person name="Novod N."/>
            <person name="O'Neill B."/>
            <person name="Osman S."/>
            <person name="Markiewicz E."/>
            <person name="Oyono O.L."/>
            <person name="Patti C."/>
            <person name="Phunkhang P."/>
            <person name="Pierre F."/>
            <person name="Priest M."/>
            <person name="Raghuraman S."/>
            <person name="Rege F."/>
            <person name="Reyes R."/>
            <person name="Rise C."/>
            <person name="Rogov P."/>
            <person name="Ross K."/>
            <person name="Ryan E."/>
            <person name="Settipalli S."/>
            <person name="Shea T."/>
            <person name="Sherpa N."/>
            <person name="Shi L."/>
            <person name="Shih D."/>
            <person name="Sparrow T."/>
            <person name="Spaulding J."/>
            <person name="Stalker J."/>
            <person name="Stange-Thomann N."/>
            <person name="Stavropoulos S."/>
            <person name="Stone C."/>
            <person name="Strader C."/>
            <person name="Tesfaye S."/>
            <person name="Thomson T."/>
            <person name="Thoulutsang Y."/>
            <person name="Thoulutsang D."/>
            <person name="Topham K."/>
            <person name="Topping I."/>
            <person name="Tsamla T."/>
            <person name="Vassiliev H."/>
            <person name="Vo A."/>
            <person name="Wangchuk T."/>
            <person name="Wangdi T."/>
            <person name="Weiand M."/>
            <person name="Wilkinson J."/>
            <person name="Wilson A."/>
            <person name="Yadav S."/>
            <person name="Young G."/>
            <person name="Yu Q."/>
            <person name="Zembek L."/>
            <person name="Zhong D."/>
            <person name="Zimmer A."/>
            <person name="Zwirko Z."/>
            <person name="Jaffe D.B."/>
            <person name="Alvarez P."/>
            <person name="Brockman W."/>
            <person name="Butler J."/>
            <person name="Chin C."/>
            <person name="Gnerre S."/>
            <person name="MacCallum I."/>
            <person name="Graves J.A."/>
            <person name="Ponting C.P."/>
            <person name="Breen M."/>
            <person name="Samollow P.B."/>
            <person name="Lander E.S."/>
            <person name="Lindblad-Toh K."/>
        </authorList>
    </citation>
    <scope>NUCLEOTIDE SEQUENCE [LARGE SCALE GENOMIC DNA]</scope>
</reference>
<dbReference type="SUPFAM" id="SSF54928">
    <property type="entry name" value="RNA-binding domain, RBD"/>
    <property type="match status" value="1"/>
</dbReference>
<sequence length="167" mass="19237">ISMDAGKDLREIFAKYGPISNVAVVYDQQSRRSRGFAFVYFESVDNAKEAREGADGLEVDGRRIRVDFSITKRPHTPTPGVYMGRPTYGRRSVFFDRGVYERASDRDYYCSRPHRGAGGVASLMGSRGGWRSGPERDLSYRRHSPSPYYNRRYRSHSRSRPYSPHHF</sequence>
<dbReference type="GeneTree" id="ENSGT00950000183009"/>
<organism evidence="5 6">
    <name type="scientific">Monodelphis domestica</name>
    <name type="common">Gray short-tailed opossum</name>
    <dbReference type="NCBI Taxonomy" id="13616"/>
    <lineage>
        <taxon>Eukaryota</taxon>
        <taxon>Metazoa</taxon>
        <taxon>Chordata</taxon>
        <taxon>Craniata</taxon>
        <taxon>Vertebrata</taxon>
        <taxon>Euteleostomi</taxon>
        <taxon>Mammalia</taxon>
        <taxon>Metatheria</taxon>
        <taxon>Didelphimorphia</taxon>
        <taxon>Didelphidae</taxon>
        <taxon>Monodelphis</taxon>
    </lineage>
</organism>
<dbReference type="GO" id="GO:0005681">
    <property type="term" value="C:spliceosomal complex"/>
    <property type="evidence" value="ECO:0000318"/>
    <property type="project" value="GO_Central"/>
</dbReference>
<dbReference type="InterPro" id="IPR050441">
    <property type="entry name" value="RBM"/>
</dbReference>
<evidence type="ECO:0000256" key="3">
    <source>
        <dbReference type="SAM" id="MobiDB-lite"/>
    </source>
</evidence>